<evidence type="ECO:0000313" key="1">
    <source>
        <dbReference type="EMBL" id="JAD94161.1"/>
    </source>
</evidence>
<name>A0A0A9E299_ARUDO</name>
<accession>A0A0A9E299</accession>
<proteinExistence type="predicted"/>
<dbReference type="AlphaFoldDB" id="A0A0A9E299"/>
<protein>
    <submittedName>
        <fullName evidence="1">Uncharacterized protein</fullName>
    </submittedName>
</protein>
<reference evidence="1" key="1">
    <citation type="submission" date="2014-09" db="EMBL/GenBank/DDBJ databases">
        <authorList>
            <person name="Magalhaes I.L.F."/>
            <person name="Oliveira U."/>
            <person name="Santos F.R."/>
            <person name="Vidigal T.H.D.A."/>
            <person name="Brescovit A.D."/>
            <person name="Santos A.J."/>
        </authorList>
    </citation>
    <scope>NUCLEOTIDE SEQUENCE</scope>
    <source>
        <tissue evidence="1">Shoot tissue taken approximately 20 cm above the soil surface</tissue>
    </source>
</reference>
<organism evidence="1">
    <name type="scientific">Arundo donax</name>
    <name type="common">Giant reed</name>
    <name type="synonym">Donax arundinaceus</name>
    <dbReference type="NCBI Taxonomy" id="35708"/>
    <lineage>
        <taxon>Eukaryota</taxon>
        <taxon>Viridiplantae</taxon>
        <taxon>Streptophyta</taxon>
        <taxon>Embryophyta</taxon>
        <taxon>Tracheophyta</taxon>
        <taxon>Spermatophyta</taxon>
        <taxon>Magnoliopsida</taxon>
        <taxon>Liliopsida</taxon>
        <taxon>Poales</taxon>
        <taxon>Poaceae</taxon>
        <taxon>PACMAD clade</taxon>
        <taxon>Arundinoideae</taxon>
        <taxon>Arundineae</taxon>
        <taxon>Arundo</taxon>
    </lineage>
</organism>
<sequence length="50" mass="5474">MSPPCTINPLITRWKHEPLKWSGLPLAAPTPFSPVQSARKFSAVRGTTEA</sequence>
<reference evidence="1" key="2">
    <citation type="journal article" date="2015" name="Data Brief">
        <title>Shoot transcriptome of the giant reed, Arundo donax.</title>
        <authorList>
            <person name="Barrero R.A."/>
            <person name="Guerrero F.D."/>
            <person name="Moolhuijzen P."/>
            <person name="Goolsby J.A."/>
            <person name="Tidwell J."/>
            <person name="Bellgard S.E."/>
            <person name="Bellgard M.I."/>
        </authorList>
    </citation>
    <scope>NUCLEOTIDE SEQUENCE</scope>
    <source>
        <tissue evidence="1">Shoot tissue taken approximately 20 cm above the soil surface</tissue>
    </source>
</reference>
<dbReference type="EMBL" id="GBRH01203734">
    <property type="protein sequence ID" value="JAD94161.1"/>
    <property type="molecule type" value="Transcribed_RNA"/>
</dbReference>